<evidence type="ECO:0000313" key="1">
    <source>
        <dbReference type="EMBL" id="PDH41957.1"/>
    </source>
</evidence>
<evidence type="ECO:0000313" key="2">
    <source>
        <dbReference type="Proteomes" id="UP000219327"/>
    </source>
</evidence>
<dbReference type="PANTHER" id="PTHR20883">
    <property type="entry name" value="PHYTANOYL-COA DIOXYGENASE DOMAIN CONTAINING 1"/>
    <property type="match status" value="1"/>
</dbReference>
<dbReference type="GO" id="GO:0016706">
    <property type="term" value="F:2-oxoglutarate-dependent dioxygenase activity"/>
    <property type="evidence" value="ECO:0007669"/>
    <property type="project" value="UniProtKB-ARBA"/>
</dbReference>
<dbReference type="Pfam" id="PF05721">
    <property type="entry name" value="PhyH"/>
    <property type="match status" value="1"/>
</dbReference>
<dbReference type="SUPFAM" id="SSF51197">
    <property type="entry name" value="Clavaminate synthase-like"/>
    <property type="match status" value="1"/>
</dbReference>
<keyword evidence="1" id="KW-0560">Oxidoreductase</keyword>
<dbReference type="GO" id="GO:0005506">
    <property type="term" value="F:iron ion binding"/>
    <property type="evidence" value="ECO:0007669"/>
    <property type="project" value="UniProtKB-ARBA"/>
</dbReference>
<sequence>MLASASEVVMQITVRHRQEFVEQGYSLLPRVLDEETLTMLREECSYFVGYVDGSMKARGRETYGITHRGKRYFISGRYRESRRLPGFLFGQLMADITSAFLGDESYLFVEQWVVKGAEQGMKFAWHQDGGYVKFSDPKTRHRPYLTCWCALDDMSEDNGTIFVMPHDRANTRNHILPHRAEPDTNDLVGYEGSDPGEPIEVPAGSVVVFSSTTLHRSSANTTEAPRRAYLAQYSGEVIQRSTGGAWAHAVPFTRSGQIIYEPGADHGPSGLRSPELE</sequence>
<dbReference type="Proteomes" id="UP000219327">
    <property type="component" value="Unassembled WGS sequence"/>
</dbReference>
<name>A0A2A5X0H2_9GAMM</name>
<keyword evidence="1" id="KW-0223">Dioxygenase</keyword>
<dbReference type="EMBL" id="NTKD01000002">
    <property type="protein sequence ID" value="PDH41957.1"/>
    <property type="molecule type" value="Genomic_DNA"/>
</dbReference>
<protein>
    <submittedName>
        <fullName evidence="1">Phytanoyl-CoA dioxygenase</fullName>
    </submittedName>
</protein>
<gene>
    <name evidence="1" type="ORF">CNE99_00885</name>
</gene>
<reference evidence="1 2" key="1">
    <citation type="submission" date="2017-08" db="EMBL/GenBank/DDBJ databases">
        <title>Fine stratification of microbial communities through a metagenomic profile of the photic zone.</title>
        <authorList>
            <person name="Haro-Moreno J.M."/>
            <person name="Lopez-Perez M."/>
            <person name="De La Torre J."/>
            <person name="Picazo A."/>
            <person name="Camacho A."/>
            <person name="Rodriguez-Valera F."/>
        </authorList>
    </citation>
    <scope>NUCLEOTIDE SEQUENCE [LARGE SCALE GENOMIC DNA]</scope>
    <source>
        <strain evidence="1">MED-G24</strain>
    </source>
</reference>
<dbReference type="AlphaFoldDB" id="A0A2A5X0H2"/>
<accession>A0A2A5X0H2</accession>
<comment type="caution">
    <text evidence="1">The sequence shown here is derived from an EMBL/GenBank/DDBJ whole genome shotgun (WGS) entry which is preliminary data.</text>
</comment>
<organism evidence="1 2">
    <name type="scientific">OM182 bacterium MED-G24</name>
    <dbReference type="NCBI Taxonomy" id="1986255"/>
    <lineage>
        <taxon>Bacteria</taxon>
        <taxon>Pseudomonadati</taxon>
        <taxon>Pseudomonadota</taxon>
        <taxon>Gammaproteobacteria</taxon>
        <taxon>OMG group</taxon>
        <taxon>OM182 clade</taxon>
    </lineage>
</organism>
<dbReference type="Gene3D" id="2.60.120.620">
    <property type="entry name" value="q2cbj1_9rhob like domain"/>
    <property type="match status" value="1"/>
</dbReference>
<dbReference type="PANTHER" id="PTHR20883:SF46">
    <property type="entry name" value="PHYTANOYL-COA HYDROXYLASE"/>
    <property type="match status" value="1"/>
</dbReference>
<dbReference type="InterPro" id="IPR008775">
    <property type="entry name" value="Phytyl_CoA_dOase-like"/>
</dbReference>
<proteinExistence type="predicted"/>